<dbReference type="Pfam" id="PF07291">
    <property type="entry name" value="MauE"/>
    <property type="match status" value="1"/>
</dbReference>
<dbReference type="PATRIC" id="fig|582680.7.peg.1954"/>
<dbReference type="Proteomes" id="UP000033448">
    <property type="component" value="Unassembled WGS sequence"/>
</dbReference>
<dbReference type="RefSeq" id="WP_045250583.1">
    <property type="nucleotide sequence ID" value="NZ_CP099706.1"/>
</dbReference>
<dbReference type="SUPFAM" id="SSF52833">
    <property type="entry name" value="Thioredoxin-like"/>
    <property type="match status" value="1"/>
</dbReference>
<reference evidence="7 8" key="1">
    <citation type="submission" date="2015-02" db="EMBL/GenBank/DDBJ databases">
        <title>Draft genome sequences of ten Microbacterium spp. with emphasis on heavy metal contaminated environments.</title>
        <authorList>
            <person name="Corretto E."/>
        </authorList>
    </citation>
    <scope>NUCLEOTIDE SEQUENCE [LARGE SCALE GENOMIC DNA]</scope>
    <source>
        <strain evidence="7 8">DSM 23848</strain>
    </source>
</reference>
<evidence type="ECO:0000256" key="4">
    <source>
        <dbReference type="ARBA" id="ARBA00023136"/>
    </source>
</evidence>
<feature type="transmembrane region" description="Helical" evidence="5">
    <location>
        <begin position="65"/>
        <end position="95"/>
    </location>
</feature>
<evidence type="ECO:0000256" key="3">
    <source>
        <dbReference type="ARBA" id="ARBA00022989"/>
    </source>
</evidence>
<dbReference type="EMBL" id="JYIT01000075">
    <property type="protein sequence ID" value="KJL23954.1"/>
    <property type="molecule type" value="Genomic_DNA"/>
</dbReference>
<dbReference type="OrthoDB" id="5006039at2"/>
<evidence type="ECO:0000313" key="7">
    <source>
        <dbReference type="EMBL" id="KJL23954.1"/>
    </source>
</evidence>
<name>A0A0F0KTY7_9MICO</name>
<dbReference type="GO" id="GO:0030416">
    <property type="term" value="P:methylamine metabolic process"/>
    <property type="evidence" value="ECO:0007669"/>
    <property type="project" value="InterPro"/>
</dbReference>
<gene>
    <name evidence="7" type="ORF">RL72_01907</name>
</gene>
<keyword evidence="8" id="KW-1185">Reference proteome</keyword>
<keyword evidence="4 5" id="KW-0472">Membrane</keyword>
<dbReference type="AlphaFoldDB" id="A0A0F0KTY7"/>
<feature type="domain" description="Methylamine utilisation protein MauE" evidence="6">
    <location>
        <begin position="13"/>
        <end position="138"/>
    </location>
</feature>
<feature type="transmembrane region" description="Helical" evidence="5">
    <location>
        <begin position="128"/>
        <end position="146"/>
    </location>
</feature>
<evidence type="ECO:0000256" key="1">
    <source>
        <dbReference type="ARBA" id="ARBA00004141"/>
    </source>
</evidence>
<organism evidence="7 8">
    <name type="scientific">Microbacterium azadirachtae</name>
    <dbReference type="NCBI Taxonomy" id="582680"/>
    <lineage>
        <taxon>Bacteria</taxon>
        <taxon>Bacillati</taxon>
        <taxon>Actinomycetota</taxon>
        <taxon>Actinomycetes</taxon>
        <taxon>Micrococcales</taxon>
        <taxon>Microbacteriaceae</taxon>
        <taxon>Microbacterium</taxon>
    </lineage>
</organism>
<accession>A0A0F0KTY7</accession>
<dbReference type="InterPro" id="IPR036249">
    <property type="entry name" value="Thioredoxin-like_sf"/>
</dbReference>
<dbReference type="GO" id="GO:0016020">
    <property type="term" value="C:membrane"/>
    <property type="evidence" value="ECO:0007669"/>
    <property type="project" value="UniProtKB-SubCell"/>
</dbReference>
<sequence length="344" mass="35921">MGTALIEFLLPAAALTSTLILVGVLVVSGVAKLRTPDDAEGWEALGLPAALRKDWLIRLHPVAELVLAAALLLLGGLLGVAAAVVAVLLFAAYLVMVWRARRKTPDASCACFGERQPITGRTLVRNGWLTLLAVISALTIGALPLFGGTVVLAIAFWPWTLALAAVAVTFVLVQEKAGESAPAAHVAGGSGAGPADDAELEDYLRARIPAVPVTLADGSTVTLRQLAETKPVLLLAVSETCGSCTPVIERIDAYRALLPEVSVRFLLQSAPEDSRLASAEEPQTVHDPLRYVGPSLADHWFTPTAVLLGADGMLAGGPVTGASAIAEFVDDVYESLHGERPPAR</sequence>
<comment type="caution">
    <text evidence="7">The sequence shown here is derived from an EMBL/GenBank/DDBJ whole genome shotgun (WGS) entry which is preliminary data.</text>
</comment>
<keyword evidence="3 5" id="KW-1133">Transmembrane helix</keyword>
<keyword evidence="2 5" id="KW-0812">Transmembrane</keyword>
<evidence type="ECO:0000259" key="6">
    <source>
        <dbReference type="Pfam" id="PF07291"/>
    </source>
</evidence>
<dbReference type="InterPro" id="IPR009908">
    <property type="entry name" value="Methylamine_util_MauE"/>
</dbReference>
<protein>
    <recommendedName>
        <fullName evidence="6">Methylamine utilisation protein MauE domain-containing protein</fullName>
    </recommendedName>
</protein>
<feature type="transmembrane region" description="Helical" evidence="5">
    <location>
        <begin position="12"/>
        <end position="31"/>
    </location>
</feature>
<comment type="subcellular location">
    <subcellularLocation>
        <location evidence="1">Membrane</location>
        <topology evidence="1">Multi-pass membrane protein</topology>
    </subcellularLocation>
</comment>
<evidence type="ECO:0000256" key="2">
    <source>
        <dbReference type="ARBA" id="ARBA00022692"/>
    </source>
</evidence>
<evidence type="ECO:0000313" key="8">
    <source>
        <dbReference type="Proteomes" id="UP000033448"/>
    </source>
</evidence>
<feature type="transmembrane region" description="Helical" evidence="5">
    <location>
        <begin position="152"/>
        <end position="173"/>
    </location>
</feature>
<proteinExistence type="predicted"/>
<evidence type="ECO:0000256" key="5">
    <source>
        <dbReference type="SAM" id="Phobius"/>
    </source>
</evidence>